<accession>A0A9X1PUR3</accession>
<name>A0A9X1PUR3_9BACT</name>
<sequence length="95" mass="10683">MVLWTCYPMKLGQPDSPPWMAYGDEYCHFPQVETCETVCDYGHRWDGGSTESVGSAGNPAFYTSTVPAIPVISDQAAKDIANEMMRFQETTFVRY</sequence>
<dbReference type="EMBL" id="JAJTTC010000012">
    <property type="protein sequence ID" value="MCF0065526.1"/>
    <property type="molecule type" value="Genomic_DNA"/>
</dbReference>
<proteinExistence type="predicted"/>
<keyword evidence="2" id="KW-1185">Reference proteome</keyword>
<reference evidence="1" key="1">
    <citation type="submission" date="2021-12" db="EMBL/GenBank/DDBJ databases">
        <title>Novel species in genus Dyadobacter.</title>
        <authorList>
            <person name="Ma C."/>
        </authorList>
    </citation>
    <scope>NUCLEOTIDE SEQUENCE</scope>
    <source>
        <strain evidence="1">LJ419</strain>
    </source>
</reference>
<dbReference type="Proteomes" id="UP001139000">
    <property type="component" value="Unassembled WGS sequence"/>
</dbReference>
<dbReference type="RefSeq" id="WP_234658514.1">
    <property type="nucleotide sequence ID" value="NZ_CP094997.1"/>
</dbReference>
<comment type="caution">
    <text evidence="1">The sequence shown here is derived from an EMBL/GenBank/DDBJ whole genome shotgun (WGS) entry which is preliminary data.</text>
</comment>
<evidence type="ECO:0000313" key="2">
    <source>
        <dbReference type="Proteomes" id="UP001139000"/>
    </source>
</evidence>
<organism evidence="1 2">
    <name type="scientific">Dyadobacter chenwenxiniae</name>
    <dbReference type="NCBI Taxonomy" id="2906456"/>
    <lineage>
        <taxon>Bacteria</taxon>
        <taxon>Pseudomonadati</taxon>
        <taxon>Bacteroidota</taxon>
        <taxon>Cytophagia</taxon>
        <taxon>Cytophagales</taxon>
        <taxon>Spirosomataceae</taxon>
        <taxon>Dyadobacter</taxon>
    </lineage>
</organism>
<evidence type="ECO:0000313" key="1">
    <source>
        <dbReference type="EMBL" id="MCF0065526.1"/>
    </source>
</evidence>
<dbReference type="AlphaFoldDB" id="A0A9X1PUR3"/>
<gene>
    <name evidence="1" type="ORF">LXM26_28685</name>
</gene>
<protein>
    <submittedName>
        <fullName evidence="1">Uncharacterized protein</fullName>
    </submittedName>
</protein>